<protein>
    <recommendedName>
        <fullName evidence="3">HAT C-terminal dimerisation domain-containing protein</fullName>
    </recommendedName>
</protein>
<name>A0A6J8A3X4_MYTCO</name>
<sequence>MSTAKLVLSVDFLDRTNQKDDANLFIGKEARDFVAKYGDIVDLAKFYTHVRVYYESICSYMAKKFPFGDEVLKDATVADISKRDAFEFSSVDFFLKRFMLLSNLFAEKNSKDDLEMEFIEYQVDKLPEEILSEERLDVLWHLLSQIKDVTTGKSKYGNLASFMLAIIVIFHSNVECERTFSLVTKNKIKYRPNMTTKTLSSLISHKTYMASTGEQAYNCELSQNF</sequence>
<keyword evidence="2" id="KW-1185">Reference proteome</keyword>
<evidence type="ECO:0000313" key="2">
    <source>
        <dbReference type="Proteomes" id="UP000507470"/>
    </source>
</evidence>
<dbReference type="EMBL" id="CACVKT020000572">
    <property type="protein sequence ID" value="CAC5360737.1"/>
    <property type="molecule type" value="Genomic_DNA"/>
</dbReference>
<reference evidence="1 2" key="1">
    <citation type="submission" date="2020-06" db="EMBL/GenBank/DDBJ databases">
        <authorList>
            <person name="Li R."/>
            <person name="Bekaert M."/>
        </authorList>
    </citation>
    <scope>NUCLEOTIDE SEQUENCE [LARGE SCALE GENOMIC DNA]</scope>
    <source>
        <strain evidence="2">wild</strain>
    </source>
</reference>
<dbReference type="Proteomes" id="UP000507470">
    <property type="component" value="Unassembled WGS sequence"/>
</dbReference>
<gene>
    <name evidence="1" type="ORF">MCOR_3112</name>
</gene>
<proteinExistence type="predicted"/>
<dbReference type="PANTHER" id="PTHR37162:SF10">
    <property type="entry name" value="DUF4371 DOMAIN-CONTAINING PROTEIN"/>
    <property type="match status" value="1"/>
</dbReference>
<dbReference type="AlphaFoldDB" id="A0A6J8A3X4"/>
<accession>A0A6J8A3X4</accession>
<evidence type="ECO:0000313" key="1">
    <source>
        <dbReference type="EMBL" id="CAC5360737.1"/>
    </source>
</evidence>
<evidence type="ECO:0008006" key="3">
    <source>
        <dbReference type="Google" id="ProtNLM"/>
    </source>
</evidence>
<dbReference type="PANTHER" id="PTHR37162">
    <property type="entry name" value="HAT FAMILY DIMERISATION DOMAINCONTAINING PROTEIN-RELATED"/>
    <property type="match status" value="1"/>
</dbReference>
<organism evidence="1 2">
    <name type="scientific">Mytilus coruscus</name>
    <name type="common">Sea mussel</name>
    <dbReference type="NCBI Taxonomy" id="42192"/>
    <lineage>
        <taxon>Eukaryota</taxon>
        <taxon>Metazoa</taxon>
        <taxon>Spiralia</taxon>
        <taxon>Lophotrochozoa</taxon>
        <taxon>Mollusca</taxon>
        <taxon>Bivalvia</taxon>
        <taxon>Autobranchia</taxon>
        <taxon>Pteriomorphia</taxon>
        <taxon>Mytilida</taxon>
        <taxon>Mytiloidea</taxon>
        <taxon>Mytilidae</taxon>
        <taxon>Mytilinae</taxon>
        <taxon>Mytilus</taxon>
    </lineage>
</organism>
<dbReference type="OrthoDB" id="6129633at2759"/>